<protein>
    <recommendedName>
        <fullName evidence="4">Chromosome partition protein Smc</fullName>
    </recommendedName>
</protein>
<dbReference type="InterPro" id="IPR007883">
    <property type="entry name" value="DUF713"/>
</dbReference>
<feature type="coiled-coil region" evidence="1">
    <location>
        <begin position="11"/>
        <end position="95"/>
    </location>
</feature>
<proteinExistence type="predicted"/>
<reference evidence="2 3" key="1">
    <citation type="journal article" date="2022" name="Microbiol. Resour. Announc.">
        <title>Complete Genome Sequences of Thermus Strains Isolated from Senami Hot Spring in Japan.</title>
        <authorList>
            <person name="Miyazaki K."/>
        </authorList>
    </citation>
    <scope>NUCLEOTIDE SEQUENCE [LARGE SCALE GENOMIC DNA]</scope>
    <source>
        <strain evidence="2 3">SNM4-1</strain>
        <plasmid evidence="2 3">pTbrSNM4-1b</plasmid>
    </source>
</reference>
<evidence type="ECO:0008006" key="4">
    <source>
        <dbReference type="Google" id="ProtNLM"/>
    </source>
</evidence>
<dbReference type="Pfam" id="PF05218">
    <property type="entry name" value="DUF713"/>
    <property type="match status" value="1"/>
</dbReference>
<gene>
    <name evidence="2" type="ORF">TbrSNM41_24410</name>
</gene>
<geneLocation type="plasmid" evidence="2 3">
    <name>pTbrSNM4-1b</name>
</geneLocation>
<organism evidence="2 3">
    <name type="scientific">Thermus brockianus</name>
    <dbReference type="NCBI Taxonomy" id="56956"/>
    <lineage>
        <taxon>Bacteria</taxon>
        <taxon>Thermotogati</taxon>
        <taxon>Deinococcota</taxon>
        <taxon>Deinococci</taxon>
        <taxon>Thermales</taxon>
        <taxon>Thermaceae</taxon>
        <taxon>Thermus</taxon>
    </lineage>
</organism>
<keyword evidence="1" id="KW-0175">Coiled coil</keyword>
<keyword evidence="2" id="KW-0614">Plasmid</keyword>
<evidence type="ECO:0000313" key="3">
    <source>
        <dbReference type="Proteomes" id="UP000831120"/>
    </source>
</evidence>
<dbReference type="Proteomes" id="UP000831120">
    <property type="component" value="Plasmid pTbrSNM4-1b"/>
</dbReference>
<dbReference type="EMBL" id="AP025594">
    <property type="protein sequence ID" value="BDG17707.1"/>
    <property type="molecule type" value="Genomic_DNA"/>
</dbReference>
<keyword evidence="3" id="KW-1185">Reference proteome</keyword>
<evidence type="ECO:0000313" key="2">
    <source>
        <dbReference type="EMBL" id="BDG17707.1"/>
    </source>
</evidence>
<sequence length="184" mass="22400">MDCGELRKQFEQKWLEDKRRWEEEKRELKELLEKKDEEITKLKRELTEQGNQIREQCRRELEALRADLEGMRQAHRRCEQTLLQTQNQLEHTQKRLETLSQPPLGEGFFRYLRKHIELWDQTLIEEISQLHRENLESWFKETWAEREKALSQVLSAEVVDWRRVRTGLVLEWALLAWLEGMCDG</sequence>
<evidence type="ECO:0000256" key="1">
    <source>
        <dbReference type="SAM" id="Coils"/>
    </source>
</evidence>
<name>A0ABN6NKW3_THEBO</name>
<accession>A0ABN6NKW3</accession>
<dbReference type="RefSeq" id="WP_244363773.1">
    <property type="nucleotide sequence ID" value="NZ_AP025594.1"/>
</dbReference>